<gene>
    <name evidence="1" type="ORF">BS47DRAFT_51513</name>
</gene>
<dbReference type="OrthoDB" id="160374at2759"/>
<dbReference type="AlphaFoldDB" id="A0A9P6ARM4"/>
<sequence length="119" mass="13651">MIRLSDVLMRYSPEGAHKINQKHTTQCLQSLAHSSIRTQQLTLQTLRFILHQCTERPLSLRTVDIGCIFLILAKMLSGAVSHEDETEARLMNTLCLSPPPWYDNGVIWSLQPCPIYRLF</sequence>
<reference evidence="1" key="1">
    <citation type="journal article" date="2020" name="Nat. Commun.">
        <title>Large-scale genome sequencing of mycorrhizal fungi provides insights into the early evolution of symbiotic traits.</title>
        <authorList>
            <person name="Miyauchi S."/>
            <person name="Kiss E."/>
            <person name="Kuo A."/>
            <person name="Drula E."/>
            <person name="Kohler A."/>
            <person name="Sanchez-Garcia M."/>
            <person name="Morin E."/>
            <person name="Andreopoulos B."/>
            <person name="Barry K.W."/>
            <person name="Bonito G."/>
            <person name="Buee M."/>
            <person name="Carver A."/>
            <person name="Chen C."/>
            <person name="Cichocki N."/>
            <person name="Clum A."/>
            <person name="Culley D."/>
            <person name="Crous P.W."/>
            <person name="Fauchery L."/>
            <person name="Girlanda M."/>
            <person name="Hayes R.D."/>
            <person name="Keri Z."/>
            <person name="LaButti K."/>
            <person name="Lipzen A."/>
            <person name="Lombard V."/>
            <person name="Magnuson J."/>
            <person name="Maillard F."/>
            <person name="Murat C."/>
            <person name="Nolan M."/>
            <person name="Ohm R.A."/>
            <person name="Pangilinan J."/>
            <person name="Pereira M.F."/>
            <person name="Perotto S."/>
            <person name="Peter M."/>
            <person name="Pfister S."/>
            <person name="Riley R."/>
            <person name="Sitrit Y."/>
            <person name="Stielow J.B."/>
            <person name="Szollosi G."/>
            <person name="Zifcakova L."/>
            <person name="Stursova M."/>
            <person name="Spatafora J.W."/>
            <person name="Tedersoo L."/>
            <person name="Vaario L.M."/>
            <person name="Yamada A."/>
            <person name="Yan M."/>
            <person name="Wang P."/>
            <person name="Xu J."/>
            <person name="Bruns T."/>
            <person name="Baldrian P."/>
            <person name="Vilgalys R."/>
            <person name="Dunand C."/>
            <person name="Henrissat B."/>
            <person name="Grigoriev I.V."/>
            <person name="Hibbett D."/>
            <person name="Nagy L.G."/>
            <person name="Martin F.M."/>
        </authorList>
    </citation>
    <scope>NUCLEOTIDE SEQUENCE</scope>
    <source>
        <strain evidence="1">UP504</strain>
    </source>
</reference>
<protein>
    <submittedName>
        <fullName evidence="1">Uncharacterized protein</fullName>
    </submittedName>
</protein>
<keyword evidence="2" id="KW-1185">Reference proteome</keyword>
<dbReference type="EMBL" id="MU129012">
    <property type="protein sequence ID" value="KAF9510695.1"/>
    <property type="molecule type" value="Genomic_DNA"/>
</dbReference>
<comment type="caution">
    <text evidence="1">The sequence shown here is derived from an EMBL/GenBank/DDBJ whole genome shotgun (WGS) entry which is preliminary data.</text>
</comment>
<evidence type="ECO:0000313" key="1">
    <source>
        <dbReference type="EMBL" id="KAF9510695.1"/>
    </source>
</evidence>
<organism evidence="1 2">
    <name type="scientific">Hydnum rufescens UP504</name>
    <dbReference type="NCBI Taxonomy" id="1448309"/>
    <lineage>
        <taxon>Eukaryota</taxon>
        <taxon>Fungi</taxon>
        <taxon>Dikarya</taxon>
        <taxon>Basidiomycota</taxon>
        <taxon>Agaricomycotina</taxon>
        <taxon>Agaricomycetes</taxon>
        <taxon>Cantharellales</taxon>
        <taxon>Hydnaceae</taxon>
        <taxon>Hydnum</taxon>
    </lineage>
</organism>
<dbReference type="Proteomes" id="UP000886523">
    <property type="component" value="Unassembled WGS sequence"/>
</dbReference>
<proteinExistence type="predicted"/>
<name>A0A9P6ARM4_9AGAM</name>
<evidence type="ECO:0000313" key="2">
    <source>
        <dbReference type="Proteomes" id="UP000886523"/>
    </source>
</evidence>
<accession>A0A9P6ARM4</accession>